<dbReference type="RefSeq" id="XP_066634218.1">
    <property type="nucleotide sequence ID" value="XM_066776337.1"/>
</dbReference>
<proteinExistence type="predicted"/>
<evidence type="ECO:0000313" key="3">
    <source>
        <dbReference type="Proteomes" id="UP001430584"/>
    </source>
</evidence>
<protein>
    <recommendedName>
        <fullName evidence="1">C2H2-type domain-containing protein</fullName>
    </recommendedName>
</protein>
<organism evidence="2 3">
    <name type="scientific">Diplodia seriata</name>
    <dbReference type="NCBI Taxonomy" id="420778"/>
    <lineage>
        <taxon>Eukaryota</taxon>
        <taxon>Fungi</taxon>
        <taxon>Dikarya</taxon>
        <taxon>Ascomycota</taxon>
        <taxon>Pezizomycotina</taxon>
        <taxon>Dothideomycetes</taxon>
        <taxon>Dothideomycetes incertae sedis</taxon>
        <taxon>Botryosphaeriales</taxon>
        <taxon>Botryosphaeriaceae</taxon>
        <taxon>Diplodia</taxon>
    </lineage>
</organism>
<dbReference type="PANTHER" id="PTHR38167:SF1">
    <property type="entry name" value="C2H2-TYPE DOMAIN-CONTAINING PROTEIN"/>
    <property type="match status" value="1"/>
</dbReference>
<sequence length="279" mass="31791">MGAADDKLQALLAANLERLQFVLLTTLDSEYGRSIVDDELDEELRLAEQAAIEERKMSQQPAFVLPAKSAKRKRFERCEQCEREFDVAANMQDHCVWHSGHLMLNSEEGYWCGAAENIDTRENREKFPEAFVWSCCYEQSDAEGCLIVVNAINSADNDRLRKTLMAVITDPRGKELVEEELLIPSNHTDAAPKKRNRYEHCAQCGEEFEFAKSRDCEADHDSGFWAETNEDVSGPIDTEENREEYPEGFYWTCCSGQADAEGCEKGFHKAEVRSKRARV</sequence>
<comment type="caution">
    <text evidence="2">The sequence shown here is derived from an EMBL/GenBank/DDBJ whole genome shotgun (WGS) entry which is preliminary data.</text>
</comment>
<evidence type="ECO:0000313" key="2">
    <source>
        <dbReference type="EMBL" id="KAL0261189.1"/>
    </source>
</evidence>
<name>A0ABR3CP06_9PEZI</name>
<evidence type="ECO:0000259" key="1">
    <source>
        <dbReference type="PROSITE" id="PS00028"/>
    </source>
</evidence>
<feature type="domain" description="C2H2-type" evidence="1">
    <location>
        <begin position="78"/>
        <end position="98"/>
    </location>
</feature>
<gene>
    <name evidence="2" type="ORF">SLS55_004885</name>
</gene>
<dbReference type="GeneID" id="92008970"/>
<keyword evidence="3" id="KW-1185">Reference proteome</keyword>
<reference evidence="2 3" key="1">
    <citation type="submission" date="2024-02" db="EMBL/GenBank/DDBJ databases">
        <title>De novo assembly and annotation of 12 fungi associated with fruit tree decline syndrome in Ontario, Canada.</title>
        <authorList>
            <person name="Sulman M."/>
            <person name="Ellouze W."/>
            <person name="Ilyukhin E."/>
        </authorList>
    </citation>
    <scope>NUCLEOTIDE SEQUENCE [LARGE SCALE GENOMIC DNA]</scope>
    <source>
        <strain evidence="2 3">FDS-637</strain>
    </source>
</reference>
<dbReference type="PANTHER" id="PTHR38167">
    <property type="entry name" value="C2H2-TYPE DOMAIN-CONTAINING PROTEIN"/>
    <property type="match status" value="1"/>
</dbReference>
<dbReference type="InterPro" id="IPR013087">
    <property type="entry name" value="Znf_C2H2_type"/>
</dbReference>
<dbReference type="PROSITE" id="PS00028">
    <property type="entry name" value="ZINC_FINGER_C2H2_1"/>
    <property type="match status" value="1"/>
</dbReference>
<accession>A0ABR3CP06</accession>
<dbReference type="Proteomes" id="UP001430584">
    <property type="component" value="Unassembled WGS sequence"/>
</dbReference>
<dbReference type="EMBL" id="JAJVCZ030000004">
    <property type="protein sequence ID" value="KAL0261189.1"/>
    <property type="molecule type" value="Genomic_DNA"/>
</dbReference>